<feature type="region of interest" description="Disordered" evidence="1">
    <location>
        <begin position="1"/>
        <end position="29"/>
    </location>
</feature>
<dbReference type="VEuPathDB" id="VectorBase:GPPI000839"/>
<reference evidence="3" key="1">
    <citation type="submission" date="2015-01" db="EMBL/GenBank/DDBJ databases">
        <authorList>
            <person name="Aksoy S."/>
            <person name="Warren W."/>
            <person name="Wilson R.K."/>
        </authorList>
    </citation>
    <scope>NUCLEOTIDE SEQUENCE [LARGE SCALE GENOMIC DNA]</scope>
    <source>
        <strain evidence="3">IAEA</strain>
    </source>
</reference>
<dbReference type="STRING" id="67801.A0A1B0ALI5"/>
<evidence type="ECO:0000313" key="3">
    <source>
        <dbReference type="Proteomes" id="UP000092460"/>
    </source>
</evidence>
<dbReference type="Proteomes" id="UP000092460">
    <property type="component" value="Unassembled WGS sequence"/>
</dbReference>
<dbReference type="EnsemblMetazoa" id="GPPI000839-RA">
    <property type="protein sequence ID" value="GPPI000839-PA"/>
    <property type="gene ID" value="GPPI000839"/>
</dbReference>
<evidence type="ECO:0000256" key="1">
    <source>
        <dbReference type="SAM" id="MobiDB-lite"/>
    </source>
</evidence>
<accession>A0A1B0ALI5</accession>
<keyword evidence="3" id="KW-1185">Reference proteome</keyword>
<sequence>MSKLRKSASFRSRIPISQNRLKRSDNESEKKIFELKPNRSLDFNQKLNKGRKGVTKEPTDILKAKKNIFTPPGYLYSSYSSSDESYESDLQYKKISSKYAHFVTEDVMCVSTDAISLGGLLDTVSCGSNFSDPPSPVQYQNVPLIMAAKNVSYESLDNYKNLDGKELKAKSHHLNQSDAKLFQSSMSHEKFRMEMHQKENTELIQPPDIINKVSSVQMANKIHQRQNHQLNNGKVANRWHGHTLSLPRNANSLGASNSSALTKKIEVNGQRSIPKVESGDHYNEPSDSLNDKIYINTAGGSKNTPPYYSPPAYATFQSNRSEVPVTFRNPAATNAEGLDKVNVKVLKELYQKQQQQQQQQQQIQVDIIKTTVARTEPSLKPTTSSQNLNRQASVGSDRETILYRNDLTAAANLFRGQHVKSVTEHFSLPPPLRKHSTLSHRDTVKARNDYGSLQKRIDETCSGSFEQLDLNPSAIESDKSACLNLSKMKNQETKQPVESGKVDFPVFKQRQIQLQLKQNPLTRQLFGVIQEEVICKAYKCKHELFPLLSTINMHLNQIFNVCKHFRRCLYLPFYLPFHSLRDTSLMLCLLKVLRSEGLYPSFLFFFCSLFSFENSFKDSTRKP</sequence>
<dbReference type="AlphaFoldDB" id="A0A1B0ALI5"/>
<evidence type="ECO:0000313" key="2">
    <source>
        <dbReference type="EnsemblMetazoa" id="GPPI000839-PA"/>
    </source>
</evidence>
<name>A0A1B0ALI5_9MUSC</name>
<dbReference type="EMBL" id="JXJN01031152">
    <property type="status" value="NOT_ANNOTATED_CDS"/>
    <property type="molecule type" value="Genomic_DNA"/>
</dbReference>
<reference evidence="2" key="2">
    <citation type="submission" date="2020-05" db="UniProtKB">
        <authorList>
            <consortium name="EnsemblMetazoa"/>
        </authorList>
    </citation>
    <scope>IDENTIFICATION</scope>
    <source>
        <strain evidence="2">IAEA</strain>
    </source>
</reference>
<protein>
    <submittedName>
        <fullName evidence="2">Uncharacterized protein</fullName>
    </submittedName>
</protein>
<organism evidence="2 3">
    <name type="scientific">Glossina palpalis gambiensis</name>
    <dbReference type="NCBI Taxonomy" id="67801"/>
    <lineage>
        <taxon>Eukaryota</taxon>
        <taxon>Metazoa</taxon>
        <taxon>Ecdysozoa</taxon>
        <taxon>Arthropoda</taxon>
        <taxon>Hexapoda</taxon>
        <taxon>Insecta</taxon>
        <taxon>Pterygota</taxon>
        <taxon>Neoptera</taxon>
        <taxon>Endopterygota</taxon>
        <taxon>Diptera</taxon>
        <taxon>Brachycera</taxon>
        <taxon>Muscomorpha</taxon>
        <taxon>Hippoboscoidea</taxon>
        <taxon>Glossinidae</taxon>
        <taxon>Glossina</taxon>
    </lineage>
</organism>
<proteinExistence type="predicted"/>